<evidence type="ECO:0000256" key="7">
    <source>
        <dbReference type="ARBA" id="ARBA00023136"/>
    </source>
</evidence>
<evidence type="ECO:0000256" key="1">
    <source>
        <dbReference type="ARBA" id="ARBA00004125"/>
    </source>
</evidence>
<protein>
    <submittedName>
        <fullName evidence="10">LITAF domain containing</fullName>
    </submittedName>
</protein>
<evidence type="ECO:0000256" key="8">
    <source>
        <dbReference type="SAM" id="Phobius"/>
    </source>
</evidence>
<keyword evidence="7 8" id="KW-0472">Membrane</keyword>
<comment type="similarity">
    <text evidence="4">Belongs to the CDIP1/LITAF family.</text>
</comment>
<reference evidence="10" key="2">
    <citation type="submission" date="2025-08" db="UniProtKB">
        <authorList>
            <consortium name="Ensembl"/>
        </authorList>
    </citation>
    <scope>IDENTIFICATION</scope>
</reference>
<dbReference type="PANTHER" id="PTHR23292:SF27">
    <property type="entry name" value="LITAF DOMAIN-CONTAINING PROTEIN"/>
    <property type="match status" value="1"/>
</dbReference>
<dbReference type="SMART" id="SM00714">
    <property type="entry name" value="LITAF"/>
    <property type="match status" value="1"/>
</dbReference>
<dbReference type="InterPro" id="IPR037519">
    <property type="entry name" value="LITAF_fam"/>
</dbReference>
<feature type="transmembrane region" description="Helical" evidence="8">
    <location>
        <begin position="41"/>
        <end position="64"/>
    </location>
</feature>
<keyword evidence="11" id="KW-1185">Reference proteome</keyword>
<sequence length="89" mass="9907">PSRPQAVFSGVPMLATPVPISYLCPYCGNYVITVTTPIPGILTWLLCTGLFMFGCVLGCCLFPFCVDSLMDVSHTCPVCRRELFRYHRL</sequence>
<dbReference type="eggNOG" id="ENOG502RU16">
    <property type="taxonomic scope" value="Eukaryota"/>
</dbReference>
<evidence type="ECO:0000259" key="9">
    <source>
        <dbReference type="PROSITE" id="PS51837"/>
    </source>
</evidence>
<evidence type="ECO:0000256" key="2">
    <source>
        <dbReference type="ARBA" id="ARBA00004414"/>
    </source>
</evidence>
<gene>
    <name evidence="10" type="primary">LITAFD</name>
</gene>
<dbReference type="Pfam" id="PF10601">
    <property type="entry name" value="zf-LITAF-like"/>
    <property type="match status" value="1"/>
</dbReference>
<dbReference type="OMA" id="YCGNYIV"/>
<dbReference type="EMBL" id="AAPE02020904">
    <property type="status" value="NOT_ANNOTATED_CDS"/>
    <property type="molecule type" value="Genomic_DNA"/>
</dbReference>
<keyword evidence="8" id="KW-1133">Transmembrane helix</keyword>
<accession>G1QDU3</accession>
<dbReference type="PROSITE" id="PS51837">
    <property type="entry name" value="LITAF"/>
    <property type="match status" value="1"/>
</dbReference>
<dbReference type="STRING" id="59463.ENSMLUP00000021876"/>
<reference evidence="10 11" key="1">
    <citation type="journal article" date="2011" name="Nature">
        <title>A high-resolution map of human evolutionary constraint using 29 mammals.</title>
        <authorList>
            <person name="Lindblad-Toh K."/>
            <person name="Garber M."/>
            <person name="Zuk O."/>
            <person name="Lin M.F."/>
            <person name="Parker B.J."/>
            <person name="Washietl S."/>
            <person name="Kheradpour P."/>
            <person name="Ernst J."/>
            <person name="Jordan G."/>
            <person name="Mauceli E."/>
            <person name="Ward L.D."/>
            <person name="Lowe C.B."/>
            <person name="Holloway A.K."/>
            <person name="Clamp M."/>
            <person name="Gnerre S."/>
            <person name="Alfoldi J."/>
            <person name="Beal K."/>
            <person name="Chang J."/>
            <person name="Clawson H."/>
            <person name="Cuff J."/>
            <person name="Di Palma F."/>
            <person name="Fitzgerald S."/>
            <person name="Flicek P."/>
            <person name="Guttman M."/>
            <person name="Hubisz M.J."/>
            <person name="Jaffe D.B."/>
            <person name="Jungreis I."/>
            <person name="Kent W.J."/>
            <person name="Kostka D."/>
            <person name="Lara M."/>
            <person name="Martins A.L."/>
            <person name="Massingham T."/>
            <person name="Moltke I."/>
            <person name="Raney B.J."/>
            <person name="Rasmussen M.D."/>
            <person name="Robinson J."/>
            <person name="Stark A."/>
            <person name="Vilella A.J."/>
            <person name="Wen J."/>
            <person name="Xie X."/>
            <person name="Zody M.C."/>
            <person name="Baldwin J."/>
            <person name="Bloom T."/>
            <person name="Chin C.W."/>
            <person name="Heiman D."/>
            <person name="Nicol R."/>
            <person name="Nusbaum C."/>
            <person name="Young S."/>
            <person name="Wilkinson J."/>
            <person name="Worley K.C."/>
            <person name="Kovar C.L."/>
            <person name="Muzny D.M."/>
            <person name="Gibbs R.A."/>
            <person name="Cree A."/>
            <person name="Dihn H.H."/>
            <person name="Fowler G."/>
            <person name="Jhangiani S."/>
            <person name="Joshi V."/>
            <person name="Lee S."/>
            <person name="Lewis L.R."/>
            <person name="Nazareth L.V."/>
            <person name="Okwuonu G."/>
            <person name="Santibanez J."/>
            <person name="Warren W.C."/>
            <person name="Mardis E.R."/>
            <person name="Weinstock G.M."/>
            <person name="Wilson R.K."/>
            <person name="Delehaunty K."/>
            <person name="Dooling D."/>
            <person name="Fronik C."/>
            <person name="Fulton L."/>
            <person name="Fulton B."/>
            <person name="Graves T."/>
            <person name="Minx P."/>
            <person name="Sodergren E."/>
            <person name="Birney E."/>
            <person name="Margulies E.H."/>
            <person name="Herrero J."/>
            <person name="Green E.D."/>
            <person name="Haussler D."/>
            <person name="Siepel A."/>
            <person name="Goldman N."/>
            <person name="Pollard K.S."/>
            <person name="Pedersen J.S."/>
            <person name="Lander E.S."/>
            <person name="Kellis M."/>
        </authorList>
    </citation>
    <scope>NUCLEOTIDE SEQUENCE [LARGE SCALE GENOMIC DNA]</scope>
</reference>
<dbReference type="GO" id="GO:0008270">
    <property type="term" value="F:zinc ion binding"/>
    <property type="evidence" value="ECO:0007669"/>
    <property type="project" value="TreeGrafter"/>
</dbReference>
<dbReference type="GO" id="GO:0098574">
    <property type="term" value="C:cytoplasmic side of lysosomal membrane"/>
    <property type="evidence" value="ECO:0007669"/>
    <property type="project" value="TreeGrafter"/>
</dbReference>
<keyword evidence="8" id="KW-0812">Transmembrane</keyword>
<dbReference type="AlphaFoldDB" id="G1QDU3"/>
<evidence type="ECO:0000256" key="4">
    <source>
        <dbReference type="ARBA" id="ARBA00005975"/>
    </source>
</evidence>
<keyword evidence="6" id="KW-0862">Zinc</keyword>
<evidence type="ECO:0000256" key="6">
    <source>
        <dbReference type="ARBA" id="ARBA00022833"/>
    </source>
</evidence>
<dbReference type="Proteomes" id="UP000001074">
    <property type="component" value="Unassembled WGS sequence"/>
</dbReference>
<reference evidence="10" key="3">
    <citation type="submission" date="2025-09" db="UniProtKB">
        <authorList>
            <consortium name="Ensembl"/>
        </authorList>
    </citation>
    <scope>IDENTIFICATION</scope>
</reference>
<dbReference type="InterPro" id="IPR006629">
    <property type="entry name" value="LITAF"/>
</dbReference>
<evidence type="ECO:0000313" key="11">
    <source>
        <dbReference type="Proteomes" id="UP000001074"/>
    </source>
</evidence>
<dbReference type="Ensembl" id="ENSMLUT00000020205.2">
    <property type="protein sequence ID" value="ENSMLUP00000021876.1"/>
    <property type="gene ID" value="ENSMLUG00000020201.2"/>
</dbReference>
<dbReference type="PANTHER" id="PTHR23292">
    <property type="entry name" value="LIPOPOLYSACCHARIDE-INDUCED TUMOR NECROSIS FACTOR-ALPHA FACTOR"/>
    <property type="match status" value="1"/>
</dbReference>
<dbReference type="GeneTree" id="ENSGT00940000163474"/>
<comment type="subcellular location">
    <subcellularLocation>
        <location evidence="1">Endosome membrane</location>
        <topology evidence="1">Peripheral membrane protein</topology>
        <orientation evidence="1">Cytoplasmic side</orientation>
    </subcellularLocation>
    <subcellularLocation>
        <location evidence="2">Late endosome membrane</location>
    </subcellularLocation>
    <subcellularLocation>
        <location evidence="3">Lysosome membrane</location>
        <topology evidence="3">Peripheral membrane protein</topology>
        <orientation evidence="3">Cytoplasmic side</orientation>
    </subcellularLocation>
</comment>
<evidence type="ECO:0000256" key="5">
    <source>
        <dbReference type="ARBA" id="ARBA00022723"/>
    </source>
</evidence>
<dbReference type="GO" id="GO:0005634">
    <property type="term" value="C:nucleus"/>
    <property type="evidence" value="ECO:0007669"/>
    <property type="project" value="TreeGrafter"/>
</dbReference>
<evidence type="ECO:0000313" key="10">
    <source>
        <dbReference type="Ensembl" id="ENSMLUP00000021876.1"/>
    </source>
</evidence>
<proteinExistence type="inferred from homology"/>
<dbReference type="HOGENOM" id="CLU_095549_6_1_1"/>
<name>G1QDU3_MYOLU</name>
<organism evidence="10 11">
    <name type="scientific">Myotis lucifugus</name>
    <name type="common">Little brown bat</name>
    <dbReference type="NCBI Taxonomy" id="59463"/>
    <lineage>
        <taxon>Eukaryota</taxon>
        <taxon>Metazoa</taxon>
        <taxon>Chordata</taxon>
        <taxon>Craniata</taxon>
        <taxon>Vertebrata</taxon>
        <taxon>Euteleostomi</taxon>
        <taxon>Mammalia</taxon>
        <taxon>Eutheria</taxon>
        <taxon>Laurasiatheria</taxon>
        <taxon>Chiroptera</taxon>
        <taxon>Yangochiroptera</taxon>
        <taxon>Vespertilionidae</taxon>
        <taxon>Myotis</taxon>
    </lineage>
</organism>
<dbReference type="GO" id="GO:0098560">
    <property type="term" value="C:cytoplasmic side of late endosome membrane"/>
    <property type="evidence" value="ECO:0007669"/>
    <property type="project" value="TreeGrafter"/>
</dbReference>
<keyword evidence="5" id="KW-0479">Metal-binding</keyword>
<feature type="domain" description="LITAF" evidence="9">
    <location>
        <begin position="4"/>
        <end position="88"/>
    </location>
</feature>
<dbReference type="InParanoid" id="G1QDU3"/>
<evidence type="ECO:0000256" key="3">
    <source>
        <dbReference type="ARBA" id="ARBA00004630"/>
    </source>
</evidence>
<dbReference type="GO" id="GO:0001817">
    <property type="term" value="P:regulation of cytokine production"/>
    <property type="evidence" value="ECO:0007669"/>
    <property type="project" value="TreeGrafter"/>
</dbReference>